<protein>
    <recommendedName>
        <fullName evidence="3">Protein required for attachment to host cells</fullName>
    </recommendedName>
</protein>
<comment type="caution">
    <text evidence="1">The sequence shown here is derived from an EMBL/GenBank/DDBJ whole genome shotgun (WGS) entry which is preliminary data.</text>
</comment>
<sequence>MALAKELETLKEYKCPEGECVLSVYLNTDRSNQDQQKGEWKIRLKNGLRKLEEYLEASSNDEPLKNYQKIKKKVEKEIQGNQTNLQKSVVIFASEDKDLWSVHYLQLPVETQFHWESSPVTDQLEKLQEEYPTAGIVLTNMDEIRIIDTALGEVNDTRTYTFDPEVEKWTFKDGMGATNAMQSGASHVDKVQQRFEENMQRFYKDIAGNIDQMKRDRNWKSVYLVGEPEMTRTLESQLRANVEKSVNKNLVNARPSQVLANVFN</sequence>
<gene>
    <name evidence="1" type="ORF">CR205_14530</name>
</gene>
<dbReference type="Pfam" id="PF18846">
    <property type="entry name" value="baeRF_family5"/>
    <property type="match status" value="1"/>
</dbReference>
<evidence type="ECO:0000313" key="2">
    <source>
        <dbReference type="Proteomes" id="UP000248066"/>
    </source>
</evidence>
<dbReference type="AlphaFoldDB" id="A0A2W0HA13"/>
<dbReference type="RefSeq" id="WP_110520830.1">
    <property type="nucleotide sequence ID" value="NZ_PDOF01000002.1"/>
</dbReference>
<name>A0A2W0HA13_9BACI</name>
<evidence type="ECO:0008006" key="3">
    <source>
        <dbReference type="Google" id="ProtNLM"/>
    </source>
</evidence>
<proteinExistence type="predicted"/>
<accession>A0A2W0HA13</accession>
<dbReference type="InterPro" id="IPR040983">
    <property type="entry name" value="Bact_RF_family5"/>
</dbReference>
<dbReference type="Proteomes" id="UP000248066">
    <property type="component" value="Unassembled WGS sequence"/>
</dbReference>
<dbReference type="EMBL" id="PDOF01000002">
    <property type="protein sequence ID" value="PYZ96890.1"/>
    <property type="molecule type" value="Genomic_DNA"/>
</dbReference>
<evidence type="ECO:0000313" key="1">
    <source>
        <dbReference type="EMBL" id="PYZ96890.1"/>
    </source>
</evidence>
<dbReference type="OrthoDB" id="5241360at2"/>
<keyword evidence="2" id="KW-1185">Reference proteome</keyword>
<reference evidence="1 2" key="1">
    <citation type="submission" date="2017-10" db="EMBL/GenBank/DDBJ databases">
        <title>Bacillus sp. nov., a halophilic bacterium isolated from a Yangshapao Lake.</title>
        <authorList>
            <person name="Wang H."/>
        </authorList>
    </citation>
    <scope>NUCLEOTIDE SEQUENCE [LARGE SCALE GENOMIC DNA]</scope>
    <source>
        <strain evidence="1 2">YSP-3</strain>
    </source>
</reference>
<organism evidence="1 2">
    <name type="scientific">Alteribacter lacisalsi</name>
    <dbReference type="NCBI Taxonomy" id="2045244"/>
    <lineage>
        <taxon>Bacteria</taxon>
        <taxon>Bacillati</taxon>
        <taxon>Bacillota</taxon>
        <taxon>Bacilli</taxon>
        <taxon>Bacillales</taxon>
        <taxon>Bacillaceae</taxon>
        <taxon>Alteribacter</taxon>
    </lineage>
</organism>